<comment type="subcellular location">
    <subcellularLocation>
        <location evidence="1">Membrane</location>
        <topology evidence="1">Multi-pass membrane protein</topology>
    </subcellularLocation>
</comment>
<dbReference type="GeneID" id="54576693"/>
<evidence type="ECO:0000313" key="7">
    <source>
        <dbReference type="Proteomes" id="UP000800094"/>
    </source>
</evidence>
<feature type="transmembrane region" description="Helical" evidence="5">
    <location>
        <begin position="102"/>
        <end position="122"/>
    </location>
</feature>
<organism evidence="6 7">
    <name type="scientific">Trematosphaeria pertusa</name>
    <dbReference type="NCBI Taxonomy" id="390896"/>
    <lineage>
        <taxon>Eukaryota</taxon>
        <taxon>Fungi</taxon>
        <taxon>Dikarya</taxon>
        <taxon>Ascomycota</taxon>
        <taxon>Pezizomycotina</taxon>
        <taxon>Dothideomycetes</taxon>
        <taxon>Pleosporomycetidae</taxon>
        <taxon>Pleosporales</taxon>
        <taxon>Massarineae</taxon>
        <taxon>Trematosphaeriaceae</taxon>
        <taxon>Trematosphaeria</taxon>
    </lineage>
</organism>
<dbReference type="GO" id="GO:0022857">
    <property type="term" value="F:transmembrane transporter activity"/>
    <property type="evidence" value="ECO:0007669"/>
    <property type="project" value="InterPro"/>
</dbReference>
<evidence type="ECO:0000256" key="5">
    <source>
        <dbReference type="SAM" id="Phobius"/>
    </source>
</evidence>
<reference evidence="6" key="1">
    <citation type="journal article" date="2020" name="Stud. Mycol.">
        <title>101 Dothideomycetes genomes: a test case for predicting lifestyles and emergence of pathogens.</title>
        <authorList>
            <person name="Haridas S."/>
            <person name="Albert R."/>
            <person name="Binder M."/>
            <person name="Bloem J."/>
            <person name="Labutti K."/>
            <person name="Salamov A."/>
            <person name="Andreopoulos B."/>
            <person name="Baker S."/>
            <person name="Barry K."/>
            <person name="Bills G."/>
            <person name="Bluhm B."/>
            <person name="Cannon C."/>
            <person name="Castanera R."/>
            <person name="Culley D."/>
            <person name="Daum C."/>
            <person name="Ezra D."/>
            <person name="Gonzalez J."/>
            <person name="Henrissat B."/>
            <person name="Kuo A."/>
            <person name="Liang C."/>
            <person name="Lipzen A."/>
            <person name="Lutzoni F."/>
            <person name="Magnuson J."/>
            <person name="Mondo S."/>
            <person name="Nolan M."/>
            <person name="Ohm R."/>
            <person name="Pangilinan J."/>
            <person name="Park H.-J."/>
            <person name="Ramirez L."/>
            <person name="Alfaro M."/>
            <person name="Sun H."/>
            <person name="Tritt A."/>
            <person name="Yoshinaga Y."/>
            <person name="Zwiers L.-H."/>
            <person name="Turgeon B."/>
            <person name="Goodwin S."/>
            <person name="Spatafora J."/>
            <person name="Crous P."/>
            <person name="Grigoriev I."/>
        </authorList>
    </citation>
    <scope>NUCLEOTIDE SEQUENCE</scope>
    <source>
        <strain evidence="6">CBS 122368</strain>
    </source>
</reference>
<dbReference type="InterPro" id="IPR011701">
    <property type="entry name" value="MFS"/>
</dbReference>
<dbReference type="InterPro" id="IPR051617">
    <property type="entry name" value="UNC-93-like_regulator"/>
</dbReference>
<evidence type="ECO:0000256" key="2">
    <source>
        <dbReference type="ARBA" id="ARBA00022692"/>
    </source>
</evidence>
<dbReference type="Pfam" id="PF07690">
    <property type="entry name" value="MFS_1"/>
    <property type="match status" value="1"/>
</dbReference>
<dbReference type="EMBL" id="ML987191">
    <property type="protein sequence ID" value="KAF2252734.1"/>
    <property type="molecule type" value="Genomic_DNA"/>
</dbReference>
<evidence type="ECO:0000256" key="3">
    <source>
        <dbReference type="ARBA" id="ARBA00022989"/>
    </source>
</evidence>
<dbReference type="Proteomes" id="UP000800094">
    <property type="component" value="Unassembled WGS sequence"/>
</dbReference>
<protein>
    <submittedName>
        <fullName evidence="6">MFS general substrate transporter</fullName>
    </submittedName>
</protein>
<feature type="transmembrane region" description="Helical" evidence="5">
    <location>
        <begin position="172"/>
        <end position="193"/>
    </location>
</feature>
<gene>
    <name evidence="6" type="ORF">BU26DRAFT_420449</name>
</gene>
<dbReference type="GO" id="GO:0016020">
    <property type="term" value="C:membrane"/>
    <property type="evidence" value="ECO:0007669"/>
    <property type="project" value="UniProtKB-SubCell"/>
</dbReference>
<proteinExistence type="predicted"/>
<feature type="transmembrane region" description="Helical" evidence="5">
    <location>
        <begin position="296"/>
        <end position="319"/>
    </location>
</feature>
<dbReference type="OrthoDB" id="196103at2759"/>
<feature type="transmembrane region" description="Helical" evidence="5">
    <location>
        <begin position="267"/>
        <end position="284"/>
    </location>
</feature>
<keyword evidence="4 5" id="KW-0472">Membrane</keyword>
<dbReference type="PANTHER" id="PTHR23294:SF19">
    <property type="entry name" value="DUF895 DOMAIN MEMBRANE PROTEIN-RELATED"/>
    <property type="match status" value="1"/>
</dbReference>
<keyword evidence="7" id="KW-1185">Reference proteome</keyword>
<feature type="transmembrane region" description="Helical" evidence="5">
    <location>
        <begin position="339"/>
        <end position="360"/>
    </location>
</feature>
<feature type="transmembrane region" description="Helical" evidence="5">
    <location>
        <begin position="403"/>
        <end position="422"/>
    </location>
</feature>
<keyword evidence="3 5" id="KW-1133">Transmembrane helix</keyword>
<dbReference type="InterPro" id="IPR036259">
    <property type="entry name" value="MFS_trans_sf"/>
</dbReference>
<accession>A0A6A6IQA3</accession>
<feature type="transmembrane region" description="Helical" evidence="5">
    <location>
        <begin position="138"/>
        <end position="160"/>
    </location>
</feature>
<keyword evidence="2 5" id="KW-0812">Transmembrane</keyword>
<evidence type="ECO:0000256" key="4">
    <source>
        <dbReference type="ARBA" id="ARBA00023136"/>
    </source>
</evidence>
<dbReference type="Gene3D" id="1.20.1250.20">
    <property type="entry name" value="MFS general substrate transporter like domains"/>
    <property type="match status" value="1"/>
</dbReference>
<dbReference type="SUPFAM" id="SSF103473">
    <property type="entry name" value="MFS general substrate transporter"/>
    <property type="match status" value="1"/>
</dbReference>
<sequence length="452" mass="49831">MQTKYTVRIFFRSVLFQMVLFGALSLVGPAMSDAITNLGGGGLSSPWLANLANSLSYACSFLSTIIGGPLINRIGIKWACLIAAVAMPLHGSAYYVNARFKVQWYLLAANVVNGVASGFLYVGETTAMLSYPRPEDRGLYLGIWSAMRSTGSVIGGAINFSTNHSRSTGGGVAWSTYLIFVAFECTGAIWALLLSKTSKVRRRDDSKVQISEMHTWKQEFVALGRYLKEPKTWLVFIPAFYSFFYGGTMGTYLSLHFSVRARALSSLIVPSLTIPSVIIFGKVLDSQRWSQRRRAWAAFLLWVIPQIACFIWVCIESHQLGRNAALDYNIHTARWAKAYIPYLVIFVSGYWTQLTIYWILSTFSNEAQVASRAGGVFRAFEVAGQAVSYGLSSSKTIGPEISLYINCAVLVLMIPSMVVLIGKVPRRPVVDMLVVEAEAEAEAEAEVVQGKD</sequence>
<feature type="transmembrane region" description="Helical" evidence="5">
    <location>
        <begin position="233"/>
        <end position="255"/>
    </location>
</feature>
<dbReference type="PANTHER" id="PTHR23294">
    <property type="entry name" value="ET TRANSLATION PRODUCT-RELATED"/>
    <property type="match status" value="1"/>
</dbReference>
<dbReference type="RefSeq" id="XP_033687738.1">
    <property type="nucleotide sequence ID" value="XM_033823363.1"/>
</dbReference>
<name>A0A6A6IQA3_9PLEO</name>
<dbReference type="AlphaFoldDB" id="A0A6A6IQA3"/>
<evidence type="ECO:0000256" key="1">
    <source>
        <dbReference type="ARBA" id="ARBA00004141"/>
    </source>
</evidence>
<evidence type="ECO:0000313" key="6">
    <source>
        <dbReference type="EMBL" id="KAF2252734.1"/>
    </source>
</evidence>
<feature type="transmembrane region" description="Helical" evidence="5">
    <location>
        <begin position="48"/>
        <end position="71"/>
    </location>
</feature>